<keyword evidence="6" id="KW-0675">Receptor</keyword>
<evidence type="ECO:0000256" key="6">
    <source>
        <dbReference type="ARBA" id="ARBA00023170"/>
    </source>
</evidence>
<feature type="region of interest" description="Disordered" evidence="8">
    <location>
        <begin position="108"/>
        <end position="165"/>
    </location>
</feature>
<dbReference type="InterPro" id="IPR000276">
    <property type="entry name" value="GPCR_Rhodpsn"/>
</dbReference>
<keyword evidence="11" id="KW-1185">Reference proteome</keyword>
<dbReference type="SUPFAM" id="SSF81321">
    <property type="entry name" value="Family A G protein-coupled receptor-like"/>
    <property type="match status" value="1"/>
</dbReference>
<feature type="transmembrane region" description="Helical" evidence="9">
    <location>
        <begin position="239"/>
        <end position="263"/>
    </location>
</feature>
<evidence type="ECO:0000256" key="9">
    <source>
        <dbReference type="SAM" id="Phobius"/>
    </source>
</evidence>
<keyword evidence="2 9" id="KW-0812">Transmembrane</keyword>
<evidence type="ECO:0000313" key="11">
    <source>
        <dbReference type="Proteomes" id="UP000440578"/>
    </source>
</evidence>
<protein>
    <recommendedName>
        <fullName evidence="12">G-protein coupled receptors family 1 profile domain-containing protein</fullName>
    </recommendedName>
</protein>
<sequence>MRHSQAQAVSSNETDNFTSSLPGLLPRLSSTCLLYLEERLTCNARHIADNSSQLICEPKEGDDPISTDRAYKTFVAVVTVTVILAVALNLVVLLTICLNKKLHTLTSPPATTAESEIQRQPSDSPTPGPSGYRREAVLEPSTLDSTGPENAAAVEPGGSPDLSQRDVAKRSVSAAAAARLLPVAEVARPAVRRTGRVDVVATMAMITYLLTFLISFAPILAVSHYTSDLKCVVMPSERYYIFTMITTSGGVTAVLNPLVCVIFSKDFREAFIRSFHRCVRCVLNHVEPLR</sequence>
<keyword evidence="4" id="KW-0297">G-protein coupled receptor</keyword>
<proteinExistence type="predicted"/>
<comment type="subcellular location">
    <subcellularLocation>
        <location evidence="1">Membrane</location>
        <topology evidence="1">Multi-pass membrane protein</topology>
    </subcellularLocation>
</comment>
<dbReference type="Proteomes" id="UP000440578">
    <property type="component" value="Unassembled WGS sequence"/>
</dbReference>
<evidence type="ECO:0000256" key="7">
    <source>
        <dbReference type="ARBA" id="ARBA00023224"/>
    </source>
</evidence>
<evidence type="ECO:0000256" key="5">
    <source>
        <dbReference type="ARBA" id="ARBA00023136"/>
    </source>
</evidence>
<evidence type="ECO:0000256" key="2">
    <source>
        <dbReference type="ARBA" id="ARBA00022692"/>
    </source>
</evidence>
<evidence type="ECO:0000313" key="10">
    <source>
        <dbReference type="EMBL" id="KAF0288777.1"/>
    </source>
</evidence>
<comment type="caution">
    <text evidence="10">The sequence shown here is derived from an EMBL/GenBank/DDBJ whole genome shotgun (WGS) entry which is preliminary data.</text>
</comment>
<feature type="transmembrane region" description="Helical" evidence="9">
    <location>
        <begin position="197"/>
        <end position="219"/>
    </location>
</feature>
<evidence type="ECO:0000256" key="4">
    <source>
        <dbReference type="ARBA" id="ARBA00023040"/>
    </source>
</evidence>
<evidence type="ECO:0000256" key="3">
    <source>
        <dbReference type="ARBA" id="ARBA00022989"/>
    </source>
</evidence>
<evidence type="ECO:0008006" key="12">
    <source>
        <dbReference type="Google" id="ProtNLM"/>
    </source>
</evidence>
<dbReference type="GO" id="GO:0005886">
    <property type="term" value="C:plasma membrane"/>
    <property type="evidence" value="ECO:0007669"/>
    <property type="project" value="TreeGrafter"/>
</dbReference>
<keyword evidence="5 9" id="KW-0472">Membrane</keyword>
<name>A0A6A4UY90_AMPAM</name>
<dbReference type="PRINTS" id="PR00237">
    <property type="entry name" value="GPCRRHODOPSN"/>
</dbReference>
<evidence type="ECO:0000256" key="1">
    <source>
        <dbReference type="ARBA" id="ARBA00004141"/>
    </source>
</evidence>
<dbReference type="GO" id="GO:0004930">
    <property type="term" value="F:G protein-coupled receptor activity"/>
    <property type="evidence" value="ECO:0007669"/>
    <property type="project" value="UniProtKB-KW"/>
</dbReference>
<keyword evidence="7" id="KW-0807">Transducer</keyword>
<evidence type="ECO:0000256" key="8">
    <source>
        <dbReference type="SAM" id="MobiDB-lite"/>
    </source>
</evidence>
<dbReference type="PANTHER" id="PTHR24248">
    <property type="entry name" value="ADRENERGIC RECEPTOR-RELATED G-PROTEIN COUPLED RECEPTOR"/>
    <property type="match status" value="1"/>
</dbReference>
<feature type="compositionally biased region" description="Polar residues" evidence="8">
    <location>
        <begin position="108"/>
        <end position="125"/>
    </location>
</feature>
<dbReference type="EMBL" id="VIIS01002080">
    <property type="protein sequence ID" value="KAF0288777.1"/>
    <property type="molecule type" value="Genomic_DNA"/>
</dbReference>
<gene>
    <name evidence="10" type="ORF">FJT64_012863</name>
</gene>
<reference evidence="10 11" key="1">
    <citation type="submission" date="2019-07" db="EMBL/GenBank/DDBJ databases">
        <title>Draft genome assembly of a fouling barnacle, Amphibalanus amphitrite (Darwin, 1854): The first reference genome for Thecostraca.</title>
        <authorList>
            <person name="Kim W."/>
        </authorList>
    </citation>
    <scope>NUCLEOTIDE SEQUENCE [LARGE SCALE GENOMIC DNA]</scope>
    <source>
        <strain evidence="10">SNU_AA5</strain>
        <tissue evidence="10">Soma without cirri and trophi</tissue>
    </source>
</reference>
<dbReference type="AlphaFoldDB" id="A0A6A4UY90"/>
<dbReference type="Gene3D" id="1.20.1070.10">
    <property type="entry name" value="Rhodopsin 7-helix transmembrane proteins"/>
    <property type="match status" value="1"/>
</dbReference>
<keyword evidence="3 9" id="KW-1133">Transmembrane helix</keyword>
<feature type="transmembrane region" description="Helical" evidence="9">
    <location>
        <begin position="74"/>
        <end position="98"/>
    </location>
</feature>
<organism evidence="10 11">
    <name type="scientific">Amphibalanus amphitrite</name>
    <name type="common">Striped barnacle</name>
    <name type="synonym">Balanus amphitrite</name>
    <dbReference type="NCBI Taxonomy" id="1232801"/>
    <lineage>
        <taxon>Eukaryota</taxon>
        <taxon>Metazoa</taxon>
        <taxon>Ecdysozoa</taxon>
        <taxon>Arthropoda</taxon>
        <taxon>Crustacea</taxon>
        <taxon>Multicrustacea</taxon>
        <taxon>Cirripedia</taxon>
        <taxon>Thoracica</taxon>
        <taxon>Thoracicalcarea</taxon>
        <taxon>Balanomorpha</taxon>
        <taxon>Balanoidea</taxon>
        <taxon>Balanidae</taxon>
        <taxon>Amphibalaninae</taxon>
        <taxon>Amphibalanus</taxon>
    </lineage>
</organism>
<accession>A0A6A4UY90</accession>